<dbReference type="HOGENOM" id="CLU_116821_0_0_1"/>
<dbReference type="OrthoDB" id="10502777at2759"/>
<reference evidence="2" key="4">
    <citation type="journal article" date="2015" name="G3 (Bethesda)">
        <title>Genome sequences of three phytopathogenic species of the Magnaporthaceae family of fungi.</title>
        <authorList>
            <person name="Okagaki L.H."/>
            <person name="Nunes C.C."/>
            <person name="Sailsbery J."/>
            <person name="Clay B."/>
            <person name="Brown D."/>
            <person name="John T."/>
            <person name="Oh Y."/>
            <person name="Young N."/>
            <person name="Fitzgerald M."/>
            <person name="Haas B.J."/>
            <person name="Zeng Q."/>
            <person name="Young S."/>
            <person name="Adiconis X."/>
            <person name="Fan L."/>
            <person name="Levin J.Z."/>
            <person name="Mitchell T.K."/>
            <person name="Okubara P.A."/>
            <person name="Farman M.L."/>
            <person name="Kohn L.M."/>
            <person name="Birren B."/>
            <person name="Ma L.-J."/>
            <person name="Dean R.A."/>
        </authorList>
    </citation>
    <scope>NUCLEOTIDE SEQUENCE</scope>
    <source>
        <strain evidence="2">R3-111a-1</strain>
    </source>
</reference>
<proteinExistence type="predicted"/>
<reference evidence="1" key="3">
    <citation type="submission" date="2010-09" db="EMBL/GenBank/DDBJ databases">
        <title>Annotation of Gaeumannomyces graminis var. tritici R3-111a-1.</title>
        <authorList>
            <consortium name="The Broad Institute Genome Sequencing Platform"/>
            <person name="Ma L.-J."/>
            <person name="Dead R."/>
            <person name="Young S.K."/>
            <person name="Zeng Q."/>
            <person name="Gargeya S."/>
            <person name="Fitzgerald M."/>
            <person name="Haas B."/>
            <person name="Abouelleil A."/>
            <person name="Alvarado L."/>
            <person name="Arachchi H.M."/>
            <person name="Berlin A."/>
            <person name="Brown A."/>
            <person name="Chapman S.B."/>
            <person name="Chen Z."/>
            <person name="Dunbar C."/>
            <person name="Freedman E."/>
            <person name="Gearin G."/>
            <person name="Gellesch M."/>
            <person name="Goldberg J."/>
            <person name="Griggs A."/>
            <person name="Gujja S."/>
            <person name="Heiman D."/>
            <person name="Howarth C."/>
            <person name="Larson L."/>
            <person name="Lui A."/>
            <person name="MacDonald P.J.P."/>
            <person name="Mehta T."/>
            <person name="Montmayeur A."/>
            <person name="Murphy C."/>
            <person name="Neiman D."/>
            <person name="Pearson M."/>
            <person name="Priest M."/>
            <person name="Roberts A."/>
            <person name="Saif S."/>
            <person name="Shea T."/>
            <person name="Shenoy N."/>
            <person name="Sisk P."/>
            <person name="Stolte C."/>
            <person name="Sykes S."/>
            <person name="Yandava C."/>
            <person name="Wortman J."/>
            <person name="Nusbaum C."/>
            <person name="Birren B."/>
        </authorList>
    </citation>
    <scope>NUCLEOTIDE SEQUENCE</scope>
    <source>
        <strain evidence="1">R3-111a-1</strain>
    </source>
</reference>
<reference evidence="1" key="2">
    <citation type="submission" date="2010-07" db="EMBL/GenBank/DDBJ databases">
        <authorList>
            <consortium name="The Broad Institute Genome Sequencing Platform"/>
            <consortium name="Broad Institute Genome Sequencing Center for Infectious Disease"/>
            <person name="Ma L.-J."/>
            <person name="Dead R."/>
            <person name="Young S."/>
            <person name="Zeng Q."/>
            <person name="Koehrsen M."/>
            <person name="Alvarado L."/>
            <person name="Berlin A."/>
            <person name="Chapman S.B."/>
            <person name="Chen Z."/>
            <person name="Freedman E."/>
            <person name="Gellesch M."/>
            <person name="Goldberg J."/>
            <person name="Griggs A."/>
            <person name="Gujja S."/>
            <person name="Heilman E.R."/>
            <person name="Heiman D."/>
            <person name="Hepburn T."/>
            <person name="Howarth C."/>
            <person name="Jen D."/>
            <person name="Larson L."/>
            <person name="Mehta T."/>
            <person name="Neiman D."/>
            <person name="Pearson M."/>
            <person name="Roberts A."/>
            <person name="Saif S."/>
            <person name="Shea T."/>
            <person name="Shenoy N."/>
            <person name="Sisk P."/>
            <person name="Stolte C."/>
            <person name="Sykes S."/>
            <person name="Walk T."/>
            <person name="White J."/>
            <person name="Yandava C."/>
            <person name="Haas B."/>
            <person name="Nusbaum C."/>
            <person name="Birren B."/>
        </authorList>
    </citation>
    <scope>NUCLEOTIDE SEQUENCE</scope>
    <source>
        <strain evidence="1">R3-111a-1</strain>
    </source>
</reference>
<name>J3NLX9_GAET3</name>
<evidence type="ECO:0000313" key="2">
    <source>
        <dbReference type="EnsemblFungi" id="EJT82310"/>
    </source>
</evidence>
<dbReference type="VEuPathDB" id="FungiDB:GGTG_02284"/>
<gene>
    <name evidence="2" type="primary">20342742</name>
    <name evidence="1" type="ORF">GGTG_02284</name>
</gene>
<dbReference type="GeneID" id="20342742"/>
<reference evidence="2" key="5">
    <citation type="submission" date="2018-04" db="UniProtKB">
        <authorList>
            <consortium name="EnsemblFungi"/>
        </authorList>
    </citation>
    <scope>IDENTIFICATION</scope>
    <source>
        <strain evidence="2">R3-111a-1</strain>
    </source>
</reference>
<sequence length="158" mass="18254">MIINVTSIYKLKVRPSPRAALLPAPDVQTPDRDMASFDRYLSTLPHEFQELAAHLNRTSADLREARTEICGLWAQLFVFNVMMAWHAQLAVGLGTDAHRLIERQRQSLFGERIRHLGMIQERQQRLQAMHGLTVARFHTLLQRWEDEKSKMGALRKSP</sequence>
<organism evidence="1">
    <name type="scientific">Gaeumannomyces tritici (strain R3-111a-1)</name>
    <name type="common">Wheat and barley take-all root rot fungus</name>
    <name type="synonym">Gaeumannomyces graminis var. tritici</name>
    <dbReference type="NCBI Taxonomy" id="644352"/>
    <lineage>
        <taxon>Eukaryota</taxon>
        <taxon>Fungi</taxon>
        <taxon>Dikarya</taxon>
        <taxon>Ascomycota</taxon>
        <taxon>Pezizomycotina</taxon>
        <taxon>Sordariomycetes</taxon>
        <taxon>Sordariomycetidae</taxon>
        <taxon>Magnaporthales</taxon>
        <taxon>Magnaporthaceae</taxon>
        <taxon>Gaeumannomyces</taxon>
    </lineage>
</organism>
<reference evidence="3" key="1">
    <citation type="submission" date="2010-07" db="EMBL/GenBank/DDBJ databases">
        <title>The genome sequence of Gaeumannomyces graminis var. tritici strain R3-111a-1.</title>
        <authorList>
            <consortium name="The Broad Institute Genome Sequencing Platform"/>
            <person name="Ma L.-J."/>
            <person name="Dead R."/>
            <person name="Young S."/>
            <person name="Zeng Q."/>
            <person name="Koehrsen M."/>
            <person name="Alvarado L."/>
            <person name="Berlin A."/>
            <person name="Chapman S.B."/>
            <person name="Chen Z."/>
            <person name="Freedman E."/>
            <person name="Gellesch M."/>
            <person name="Goldberg J."/>
            <person name="Griggs A."/>
            <person name="Gujja S."/>
            <person name="Heilman E.R."/>
            <person name="Heiman D."/>
            <person name="Hepburn T."/>
            <person name="Howarth C."/>
            <person name="Jen D."/>
            <person name="Larson L."/>
            <person name="Mehta T."/>
            <person name="Neiman D."/>
            <person name="Pearson M."/>
            <person name="Roberts A."/>
            <person name="Saif S."/>
            <person name="Shea T."/>
            <person name="Shenoy N."/>
            <person name="Sisk P."/>
            <person name="Stolte C."/>
            <person name="Sykes S."/>
            <person name="Walk T."/>
            <person name="White J."/>
            <person name="Yandava C."/>
            <person name="Haas B."/>
            <person name="Nusbaum C."/>
            <person name="Birren B."/>
        </authorList>
    </citation>
    <scope>NUCLEOTIDE SEQUENCE [LARGE SCALE GENOMIC DNA]</scope>
    <source>
        <strain evidence="3">R3-111a-1</strain>
    </source>
</reference>
<accession>J3NLX9</accession>
<dbReference type="Proteomes" id="UP000006039">
    <property type="component" value="Unassembled WGS sequence"/>
</dbReference>
<dbReference type="EnsemblFungi" id="EJT82310">
    <property type="protein sequence ID" value="EJT82310"/>
    <property type="gene ID" value="GGTG_02284"/>
</dbReference>
<dbReference type="eggNOG" id="ENOG502RN90">
    <property type="taxonomic scope" value="Eukaryota"/>
</dbReference>
<keyword evidence="3" id="KW-1185">Reference proteome</keyword>
<dbReference type="RefSeq" id="XP_009218319.1">
    <property type="nucleotide sequence ID" value="XM_009220055.1"/>
</dbReference>
<evidence type="ECO:0000313" key="3">
    <source>
        <dbReference type="Proteomes" id="UP000006039"/>
    </source>
</evidence>
<dbReference type="EMBL" id="GL385395">
    <property type="protein sequence ID" value="EJT82310.1"/>
    <property type="molecule type" value="Genomic_DNA"/>
</dbReference>
<protein>
    <submittedName>
        <fullName evidence="1 2">Uncharacterized protein</fullName>
    </submittedName>
</protein>
<dbReference type="AlphaFoldDB" id="J3NLX9"/>
<evidence type="ECO:0000313" key="1">
    <source>
        <dbReference type="EMBL" id="EJT82310.1"/>
    </source>
</evidence>